<proteinExistence type="predicted"/>
<keyword evidence="2" id="KW-1185">Reference proteome</keyword>
<name>A0ACB8CPQ5_DERSI</name>
<dbReference type="Proteomes" id="UP000821865">
    <property type="component" value="Chromosome 5"/>
</dbReference>
<evidence type="ECO:0000313" key="1">
    <source>
        <dbReference type="EMBL" id="KAH7949000.1"/>
    </source>
</evidence>
<sequence>MLPSCWDFTVGPHCIDVIEKLLLNIFFKIPQSRPRHAVMVWCAARVCGRKCLFKLEEREWGLEALVGHWRRFRLMLSFGDLDGWGKNIFTASSRSWLTDWPVFS</sequence>
<comment type="caution">
    <text evidence="1">The sequence shown here is derived from an EMBL/GenBank/DDBJ whole genome shotgun (WGS) entry which is preliminary data.</text>
</comment>
<evidence type="ECO:0000313" key="2">
    <source>
        <dbReference type="Proteomes" id="UP000821865"/>
    </source>
</evidence>
<organism evidence="1 2">
    <name type="scientific">Dermacentor silvarum</name>
    <name type="common">Tick</name>
    <dbReference type="NCBI Taxonomy" id="543639"/>
    <lineage>
        <taxon>Eukaryota</taxon>
        <taxon>Metazoa</taxon>
        <taxon>Ecdysozoa</taxon>
        <taxon>Arthropoda</taxon>
        <taxon>Chelicerata</taxon>
        <taxon>Arachnida</taxon>
        <taxon>Acari</taxon>
        <taxon>Parasitiformes</taxon>
        <taxon>Ixodida</taxon>
        <taxon>Ixodoidea</taxon>
        <taxon>Ixodidae</taxon>
        <taxon>Rhipicephalinae</taxon>
        <taxon>Dermacentor</taxon>
    </lineage>
</organism>
<dbReference type="EMBL" id="CM023474">
    <property type="protein sequence ID" value="KAH7949000.1"/>
    <property type="molecule type" value="Genomic_DNA"/>
</dbReference>
<gene>
    <name evidence="1" type="ORF">HPB49_004158</name>
</gene>
<protein>
    <submittedName>
        <fullName evidence="1">Uncharacterized protein</fullName>
    </submittedName>
</protein>
<reference evidence="1" key="1">
    <citation type="submission" date="2020-05" db="EMBL/GenBank/DDBJ databases">
        <title>Large-scale comparative analyses of tick genomes elucidate their genetic diversity and vector capacities.</title>
        <authorList>
            <person name="Jia N."/>
            <person name="Wang J."/>
            <person name="Shi W."/>
            <person name="Du L."/>
            <person name="Sun Y."/>
            <person name="Zhan W."/>
            <person name="Jiang J."/>
            <person name="Wang Q."/>
            <person name="Zhang B."/>
            <person name="Ji P."/>
            <person name="Sakyi L.B."/>
            <person name="Cui X."/>
            <person name="Yuan T."/>
            <person name="Jiang B."/>
            <person name="Yang W."/>
            <person name="Lam T.T.-Y."/>
            <person name="Chang Q."/>
            <person name="Ding S."/>
            <person name="Wang X."/>
            <person name="Zhu J."/>
            <person name="Ruan X."/>
            <person name="Zhao L."/>
            <person name="Wei J."/>
            <person name="Que T."/>
            <person name="Du C."/>
            <person name="Cheng J."/>
            <person name="Dai P."/>
            <person name="Han X."/>
            <person name="Huang E."/>
            <person name="Gao Y."/>
            <person name="Liu J."/>
            <person name="Shao H."/>
            <person name="Ye R."/>
            <person name="Li L."/>
            <person name="Wei W."/>
            <person name="Wang X."/>
            <person name="Wang C."/>
            <person name="Yang T."/>
            <person name="Huo Q."/>
            <person name="Li W."/>
            <person name="Guo W."/>
            <person name="Chen H."/>
            <person name="Zhou L."/>
            <person name="Ni X."/>
            <person name="Tian J."/>
            <person name="Zhou Y."/>
            <person name="Sheng Y."/>
            <person name="Liu T."/>
            <person name="Pan Y."/>
            <person name="Xia L."/>
            <person name="Li J."/>
            <person name="Zhao F."/>
            <person name="Cao W."/>
        </authorList>
    </citation>
    <scope>NUCLEOTIDE SEQUENCE</scope>
    <source>
        <strain evidence="1">Dsil-2018</strain>
    </source>
</reference>
<accession>A0ACB8CPQ5</accession>